<protein>
    <recommendedName>
        <fullName evidence="5">Mur ligase central domain-containing protein</fullName>
    </recommendedName>
</protein>
<feature type="domain" description="Mur ligase central" evidence="2">
    <location>
        <begin position="196"/>
        <end position="326"/>
    </location>
</feature>
<dbReference type="GO" id="GO:0005524">
    <property type="term" value="F:ATP binding"/>
    <property type="evidence" value="ECO:0007669"/>
    <property type="project" value="InterPro"/>
</dbReference>
<organism evidence="3 4">
    <name type="scientific">Arenimonas composti TR7-09 = DSM 18010</name>
    <dbReference type="NCBI Taxonomy" id="1121013"/>
    <lineage>
        <taxon>Bacteria</taxon>
        <taxon>Pseudomonadati</taxon>
        <taxon>Pseudomonadota</taxon>
        <taxon>Gammaproteobacteria</taxon>
        <taxon>Lysobacterales</taxon>
        <taxon>Lysobacteraceae</taxon>
        <taxon>Arenimonas</taxon>
    </lineage>
</organism>
<feature type="domain" description="Mur ligase C-terminal" evidence="1">
    <location>
        <begin position="441"/>
        <end position="568"/>
    </location>
</feature>
<dbReference type="Gene3D" id="3.90.190.20">
    <property type="entry name" value="Mur ligase, C-terminal domain"/>
    <property type="match status" value="1"/>
</dbReference>
<dbReference type="RefSeq" id="WP_245570623.1">
    <property type="nucleotide sequence ID" value="NZ_AUFF01000002.1"/>
</dbReference>
<dbReference type="Proteomes" id="UP000029391">
    <property type="component" value="Unassembled WGS sequence"/>
</dbReference>
<dbReference type="GO" id="GO:0016881">
    <property type="term" value="F:acid-amino acid ligase activity"/>
    <property type="evidence" value="ECO:0007669"/>
    <property type="project" value="InterPro"/>
</dbReference>
<dbReference type="InterPro" id="IPR013221">
    <property type="entry name" value="Mur_ligase_cen"/>
</dbReference>
<dbReference type="SUPFAM" id="SSF53244">
    <property type="entry name" value="MurD-like peptide ligases, peptide-binding domain"/>
    <property type="match status" value="1"/>
</dbReference>
<dbReference type="InterPro" id="IPR036615">
    <property type="entry name" value="Mur_ligase_C_dom_sf"/>
</dbReference>
<comment type="caution">
    <text evidence="3">The sequence shown here is derived from an EMBL/GenBank/DDBJ whole genome shotgun (WGS) entry which is preliminary data.</text>
</comment>
<dbReference type="eggNOG" id="COG0769">
    <property type="taxonomic scope" value="Bacteria"/>
</dbReference>
<dbReference type="Pfam" id="PF02875">
    <property type="entry name" value="Mur_ligase_C"/>
    <property type="match status" value="1"/>
</dbReference>
<proteinExistence type="predicted"/>
<dbReference type="PANTHER" id="PTHR23135:SF18">
    <property type="entry name" value="CYANOPHYCIN SYNTHETASE"/>
    <property type="match status" value="1"/>
</dbReference>
<dbReference type="SUPFAM" id="SSF53623">
    <property type="entry name" value="MurD-like peptide ligases, catalytic domain"/>
    <property type="match status" value="1"/>
</dbReference>
<evidence type="ECO:0000313" key="4">
    <source>
        <dbReference type="Proteomes" id="UP000029391"/>
    </source>
</evidence>
<dbReference type="InterPro" id="IPR004101">
    <property type="entry name" value="Mur_ligase_C"/>
</dbReference>
<dbReference type="PANTHER" id="PTHR23135">
    <property type="entry name" value="MUR LIGASE FAMILY MEMBER"/>
    <property type="match status" value="1"/>
</dbReference>
<evidence type="ECO:0000313" key="3">
    <source>
        <dbReference type="EMBL" id="KFN49088.1"/>
    </source>
</evidence>
<reference evidence="3 4" key="1">
    <citation type="submission" date="2013-09" db="EMBL/GenBank/DDBJ databases">
        <title>Genome sequencing of Arenimonas composti.</title>
        <authorList>
            <person name="Chen F."/>
            <person name="Wang G."/>
        </authorList>
    </citation>
    <scope>NUCLEOTIDE SEQUENCE [LARGE SCALE GENOMIC DNA]</scope>
    <source>
        <strain evidence="3 4">TR7-09</strain>
    </source>
</reference>
<dbReference type="EMBL" id="AWXU01000041">
    <property type="protein sequence ID" value="KFN49088.1"/>
    <property type="molecule type" value="Genomic_DNA"/>
</dbReference>
<dbReference type="Pfam" id="PF08245">
    <property type="entry name" value="Mur_ligase_M"/>
    <property type="match status" value="1"/>
</dbReference>
<accession>A0A091B8W6</accession>
<dbReference type="Gene3D" id="3.40.1190.10">
    <property type="entry name" value="Mur-like, catalytic domain"/>
    <property type="match status" value="1"/>
</dbReference>
<name>A0A091B8W6_9GAMM</name>
<dbReference type="InterPro" id="IPR036565">
    <property type="entry name" value="Mur-like_cat_sf"/>
</dbReference>
<evidence type="ECO:0000259" key="2">
    <source>
        <dbReference type="Pfam" id="PF08245"/>
    </source>
</evidence>
<sequence>MAADAAPAVPAIPAPFADSRRLTGANLFFAVPAAVLDALGPQARDADALARWRSAVRSMAAALGWGEVALAERAHAGGTLLALTAPVDALFAATELDEWAWCAAVGFHAFHAPGHPASWDADAARETLRALVAAEARPALRALLAESEGRGVPALLDDEMLTLGLGSHGCSWPLDALPAPAAVPWAELRGIPVALVTGSNGKTTTTRLLAAMLAANGAVTGHSCTDGVIVGGAAVERGDWSGPAGARRVLRDPRVTAAVLETARGGLLRRGLAVARADVAVVTNTAEDHFGEYGIDDLDGLADAKLTVARALGDDGVLVLNADDPRLCARADAGLIRGHDGRPPRLAWFADDFDAPRLRAHRAAGGLSAGVRAGVLLLSDGSAEAGIADTASMPLAAGGIAAYNVANAAAAGLLAFALGVPTATIAQVLARFGSDPDDNPGRLQRWHFGGLQVLMDYAHNPDGLRGLLRVARAAGDGRLGMLLGQAGNRPDEDLRALAAVAAEAAPAFVVLKDIDGYLRGRTPGAVAAVLREALLARGIPDADMVTVLPEAEAARTLLRWSRPGDVLVMPVHSLGARAEVAAMLDELQLTGGMTARAGELPGAG</sequence>
<dbReference type="AlphaFoldDB" id="A0A091B8W6"/>
<evidence type="ECO:0000259" key="1">
    <source>
        <dbReference type="Pfam" id="PF02875"/>
    </source>
</evidence>
<evidence type="ECO:0008006" key="5">
    <source>
        <dbReference type="Google" id="ProtNLM"/>
    </source>
</evidence>
<keyword evidence="4" id="KW-1185">Reference proteome</keyword>
<gene>
    <name evidence="3" type="ORF">P873_12405</name>
</gene>
<dbReference type="STRING" id="1121013.GCA_000426365_00873"/>